<evidence type="ECO:0000256" key="2">
    <source>
        <dbReference type="ARBA" id="ARBA00022490"/>
    </source>
</evidence>
<organism evidence="4 5">
    <name type="scientific">Clostridium tanneri</name>
    <dbReference type="NCBI Taxonomy" id="3037988"/>
    <lineage>
        <taxon>Bacteria</taxon>
        <taxon>Bacillati</taxon>
        <taxon>Bacillota</taxon>
        <taxon>Clostridia</taxon>
        <taxon>Eubacteriales</taxon>
        <taxon>Clostridiaceae</taxon>
        <taxon>Clostridium</taxon>
    </lineage>
</organism>
<comment type="subcellular location">
    <subcellularLocation>
        <location evidence="1">Cytoplasm</location>
    </subcellularLocation>
</comment>
<protein>
    <submittedName>
        <fullName evidence="4">Citrate lyase acyl carrier protein</fullName>
        <ecNumber evidence="4">4.1.3.6</ecNumber>
    </submittedName>
</protein>
<dbReference type="PIRSF" id="PIRSF002736">
    <property type="entry name" value="Citrt_lyas_gamma"/>
    <property type="match status" value="1"/>
</dbReference>
<dbReference type="NCBIfam" id="NF009726">
    <property type="entry name" value="PRK13253.1"/>
    <property type="match status" value="1"/>
</dbReference>
<dbReference type="EC" id="4.1.3.6" evidence="4"/>
<keyword evidence="3" id="KW-0597">Phosphoprotein</keyword>
<gene>
    <name evidence="4" type="primary">citD</name>
    <name evidence="4" type="ORF">P8V03_03060</name>
</gene>
<dbReference type="InterPro" id="IPR023439">
    <property type="entry name" value="Mal_deCO2ase/Cit_lyase_ACP"/>
</dbReference>
<reference evidence="4 5" key="1">
    <citation type="submission" date="2023-04" db="EMBL/GenBank/DDBJ databases">
        <title>Clostridium tannerae sp. nov., isolated from the fecal material of an alpaca.</title>
        <authorList>
            <person name="Miller S."/>
            <person name="Hendry M."/>
            <person name="King J."/>
            <person name="Sankaranarayanan K."/>
            <person name="Lawson P.A."/>
        </authorList>
    </citation>
    <scope>NUCLEOTIDE SEQUENCE [LARGE SCALE GENOMIC DNA]</scope>
    <source>
        <strain evidence="4 5">A1-XYC3</strain>
    </source>
</reference>
<dbReference type="GO" id="GO:0008815">
    <property type="term" value="F:citrate (pro-3S)-lyase activity"/>
    <property type="evidence" value="ECO:0007669"/>
    <property type="project" value="UniProtKB-EC"/>
</dbReference>
<name>A0ABU4JPT2_9CLOT</name>
<proteinExistence type="predicted"/>
<evidence type="ECO:0000256" key="3">
    <source>
        <dbReference type="ARBA" id="ARBA00022553"/>
    </source>
</evidence>
<sequence length="88" mass="9756">MKINKVAKAGTLESNDILIMIMPNENSGIELELESIVMKQFGNQIKSVILNKIDELGLEDVVIKAQDKGALDYTIRARVQTAVERAVE</sequence>
<dbReference type="EMBL" id="JARUJP010000002">
    <property type="protein sequence ID" value="MDW8800131.1"/>
    <property type="molecule type" value="Genomic_DNA"/>
</dbReference>
<accession>A0ABU4JPT2</accession>
<evidence type="ECO:0000313" key="5">
    <source>
        <dbReference type="Proteomes" id="UP001281656"/>
    </source>
</evidence>
<comment type="caution">
    <text evidence="4">The sequence shown here is derived from an EMBL/GenBank/DDBJ whole genome shotgun (WGS) entry which is preliminary data.</text>
</comment>
<dbReference type="InterPro" id="IPR006495">
    <property type="entry name" value="CitD"/>
</dbReference>
<keyword evidence="2" id="KW-0963">Cytoplasm</keyword>
<keyword evidence="5" id="KW-1185">Reference proteome</keyword>
<keyword evidence="4" id="KW-0456">Lyase</keyword>
<dbReference type="Pfam" id="PF06857">
    <property type="entry name" value="ACP"/>
    <property type="match status" value="1"/>
</dbReference>
<dbReference type="Proteomes" id="UP001281656">
    <property type="component" value="Unassembled WGS sequence"/>
</dbReference>
<dbReference type="NCBIfam" id="TIGR01608">
    <property type="entry name" value="citD"/>
    <property type="match status" value="1"/>
</dbReference>
<evidence type="ECO:0000313" key="4">
    <source>
        <dbReference type="EMBL" id="MDW8800131.1"/>
    </source>
</evidence>
<evidence type="ECO:0000256" key="1">
    <source>
        <dbReference type="ARBA" id="ARBA00004496"/>
    </source>
</evidence>
<dbReference type="RefSeq" id="WP_261671166.1">
    <property type="nucleotide sequence ID" value="NZ_JARUJP010000002.1"/>
</dbReference>